<dbReference type="STRING" id="41875.K8EE45"/>
<name>K8EE45_9CHLO</name>
<proteinExistence type="predicted"/>
<dbReference type="Pfam" id="PF13419">
    <property type="entry name" value="HAD_2"/>
    <property type="match status" value="1"/>
</dbReference>
<gene>
    <name evidence="1" type="ORF">Bathy04g03380</name>
</gene>
<dbReference type="PANTHER" id="PTHR43885:SF1">
    <property type="entry name" value="SUPERFAMILY HYDROLASE, PUTATIVE (AFU_ORTHOLOGUE AFUA_4G13290)-RELATED"/>
    <property type="match status" value="1"/>
</dbReference>
<evidence type="ECO:0000313" key="1">
    <source>
        <dbReference type="EMBL" id="CCO16249.1"/>
    </source>
</evidence>
<protein>
    <submittedName>
        <fullName evidence="1">Haloacid dehalogenase domain-containing protein hydrolase</fullName>
    </submittedName>
</protein>
<dbReference type="GeneID" id="19016364"/>
<organism evidence="1 2">
    <name type="scientific">Bathycoccus prasinos</name>
    <dbReference type="NCBI Taxonomy" id="41875"/>
    <lineage>
        <taxon>Eukaryota</taxon>
        <taxon>Viridiplantae</taxon>
        <taxon>Chlorophyta</taxon>
        <taxon>Mamiellophyceae</taxon>
        <taxon>Mamiellales</taxon>
        <taxon>Bathycoccaceae</taxon>
        <taxon>Bathycoccus</taxon>
    </lineage>
</organism>
<evidence type="ECO:0000313" key="2">
    <source>
        <dbReference type="Proteomes" id="UP000198341"/>
    </source>
</evidence>
<dbReference type="PANTHER" id="PTHR43885">
    <property type="entry name" value="HALOACID DEHALOGENASE-LIKE HYDROLASE"/>
    <property type="match status" value="1"/>
</dbReference>
<keyword evidence="2" id="KW-1185">Reference proteome</keyword>
<dbReference type="InterPro" id="IPR023198">
    <property type="entry name" value="PGP-like_dom2"/>
</dbReference>
<reference evidence="1 2" key="1">
    <citation type="submission" date="2011-10" db="EMBL/GenBank/DDBJ databases">
        <authorList>
            <person name="Genoscope - CEA"/>
        </authorList>
    </citation>
    <scope>NUCLEOTIDE SEQUENCE [LARGE SCALE GENOMIC DNA]</scope>
    <source>
        <strain evidence="1 2">RCC 1105</strain>
    </source>
</reference>
<dbReference type="InterPro" id="IPR041492">
    <property type="entry name" value="HAD_2"/>
</dbReference>
<accession>K8EE45</accession>
<keyword evidence="1" id="KW-0378">Hydrolase</keyword>
<sequence length="244" mass="26955">MSSTKTLLTFDVDGTLIKSVGENANRFHKNAFSYGFKKIFGLDTTIDVVSHHGSTDKLIIRSVLEYHEIPGEKIENELENVANAMVEYATENMHDAGNGIELLPGVLELLTKLSERDDCIVTLVTGNLQPIAWAKMTQLGIKQYFNDAVRGGFGSDHEQRSVLVSIAHERATENGFKVDKRFHFGDTHNDITAAETSGAIPVGLATGIWSLDDLREVCVDKEKGLFFESLQDTDQVLKALELLS</sequence>
<dbReference type="Gene3D" id="3.40.50.1000">
    <property type="entry name" value="HAD superfamily/HAD-like"/>
    <property type="match status" value="1"/>
</dbReference>
<dbReference type="GO" id="GO:0016787">
    <property type="term" value="F:hydrolase activity"/>
    <property type="evidence" value="ECO:0007669"/>
    <property type="project" value="UniProtKB-KW"/>
</dbReference>
<dbReference type="KEGG" id="bpg:Bathy04g03380"/>
<dbReference type="Proteomes" id="UP000198341">
    <property type="component" value="Chromosome 4"/>
</dbReference>
<dbReference type="AlphaFoldDB" id="K8EE45"/>
<dbReference type="eggNOG" id="ENOG502S0Q8">
    <property type="taxonomic scope" value="Eukaryota"/>
</dbReference>
<dbReference type="InterPro" id="IPR023214">
    <property type="entry name" value="HAD_sf"/>
</dbReference>
<dbReference type="RefSeq" id="XP_007513724.1">
    <property type="nucleotide sequence ID" value="XM_007513662.1"/>
</dbReference>
<dbReference type="EMBL" id="FO082275">
    <property type="protein sequence ID" value="CCO16249.1"/>
    <property type="molecule type" value="Genomic_DNA"/>
</dbReference>
<dbReference type="OrthoDB" id="40579at2759"/>
<dbReference type="Gene3D" id="1.10.150.240">
    <property type="entry name" value="Putative phosphatase, domain 2"/>
    <property type="match status" value="1"/>
</dbReference>
<dbReference type="InterPro" id="IPR036412">
    <property type="entry name" value="HAD-like_sf"/>
</dbReference>
<dbReference type="SUPFAM" id="SSF56784">
    <property type="entry name" value="HAD-like"/>
    <property type="match status" value="1"/>
</dbReference>